<keyword evidence="4" id="KW-0597">Phosphoprotein</keyword>
<evidence type="ECO:0000256" key="6">
    <source>
        <dbReference type="ARBA" id="ARBA00022692"/>
    </source>
</evidence>
<dbReference type="SUPFAM" id="SSF158472">
    <property type="entry name" value="HAMP domain-like"/>
    <property type="match status" value="1"/>
</dbReference>
<dbReference type="EC" id="2.7.13.3" evidence="3"/>
<dbReference type="InterPro" id="IPR004358">
    <property type="entry name" value="Sig_transdc_His_kin-like_C"/>
</dbReference>
<dbReference type="SMART" id="SM00388">
    <property type="entry name" value="HisKA"/>
    <property type="match status" value="1"/>
</dbReference>
<dbReference type="AlphaFoldDB" id="A0A495JSB2"/>
<evidence type="ECO:0000256" key="3">
    <source>
        <dbReference type="ARBA" id="ARBA00012438"/>
    </source>
</evidence>
<dbReference type="GO" id="GO:0005886">
    <property type="term" value="C:plasma membrane"/>
    <property type="evidence" value="ECO:0007669"/>
    <property type="project" value="UniProtKB-SubCell"/>
</dbReference>
<evidence type="ECO:0000313" key="15">
    <source>
        <dbReference type="EMBL" id="RKR90959.1"/>
    </source>
</evidence>
<dbReference type="Pfam" id="PF00512">
    <property type="entry name" value="HisKA"/>
    <property type="match status" value="1"/>
</dbReference>
<comment type="subcellular location">
    <subcellularLocation>
        <location evidence="2">Cell membrane</location>
    </subcellularLocation>
</comment>
<dbReference type="InterPro" id="IPR003594">
    <property type="entry name" value="HATPase_dom"/>
</dbReference>
<evidence type="ECO:0000313" key="16">
    <source>
        <dbReference type="Proteomes" id="UP000277671"/>
    </source>
</evidence>
<dbReference type="RefSeq" id="WP_121159140.1">
    <property type="nucleotide sequence ID" value="NZ_RBKT01000001.1"/>
</dbReference>
<dbReference type="Gene3D" id="6.10.340.10">
    <property type="match status" value="1"/>
</dbReference>
<name>A0A495JSB2_9ACTN</name>
<evidence type="ECO:0000259" key="13">
    <source>
        <dbReference type="PROSITE" id="PS50109"/>
    </source>
</evidence>
<dbReference type="OrthoDB" id="9786919at2"/>
<dbReference type="Proteomes" id="UP000277671">
    <property type="component" value="Unassembled WGS sequence"/>
</dbReference>
<proteinExistence type="predicted"/>
<evidence type="ECO:0000256" key="7">
    <source>
        <dbReference type="ARBA" id="ARBA00022777"/>
    </source>
</evidence>
<dbReference type="InterPro" id="IPR005467">
    <property type="entry name" value="His_kinase_dom"/>
</dbReference>
<accession>A0A495JSB2</accession>
<dbReference type="Pfam" id="PF00672">
    <property type="entry name" value="HAMP"/>
    <property type="match status" value="1"/>
</dbReference>
<reference evidence="15 16" key="1">
    <citation type="submission" date="2018-10" db="EMBL/GenBank/DDBJ databases">
        <title>Sequencing the genomes of 1000 actinobacteria strains.</title>
        <authorList>
            <person name="Klenk H.-P."/>
        </authorList>
    </citation>
    <scope>NUCLEOTIDE SEQUENCE [LARGE SCALE GENOMIC DNA]</scope>
    <source>
        <strain evidence="15 16">DSM 45175</strain>
    </source>
</reference>
<dbReference type="CDD" id="cd00075">
    <property type="entry name" value="HATPase"/>
    <property type="match status" value="1"/>
</dbReference>
<dbReference type="SMART" id="SM00304">
    <property type="entry name" value="HAMP"/>
    <property type="match status" value="1"/>
</dbReference>
<evidence type="ECO:0000259" key="14">
    <source>
        <dbReference type="PROSITE" id="PS50885"/>
    </source>
</evidence>
<keyword evidence="5" id="KW-0808">Transferase</keyword>
<dbReference type="PROSITE" id="PS50885">
    <property type="entry name" value="HAMP"/>
    <property type="match status" value="1"/>
</dbReference>
<keyword evidence="7 15" id="KW-0418">Kinase</keyword>
<evidence type="ECO:0000256" key="9">
    <source>
        <dbReference type="ARBA" id="ARBA00023012"/>
    </source>
</evidence>
<dbReference type="PANTHER" id="PTHR45436:SF5">
    <property type="entry name" value="SENSOR HISTIDINE KINASE TRCS"/>
    <property type="match status" value="1"/>
</dbReference>
<feature type="compositionally biased region" description="Low complexity" evidence="11">
    <location>
        <begin position="400"/>
        <end position="436"/>
    </location>
</feature>
<keyword evidence="6 12" id="KW-0812">Transmembrane</keyword>
<evidence type="ECO:0000256" key="8">
    <source>
        <dbReference type="ARBA" id="ARBA00022989"/>
    </source>
</evidence>
<feature type="domain" description="HAMP" evidence="14">
    <location>
        <begin position="107"/>
        <end position="160"/>
    </location>
</feature>
<dbReference type="SUPFAM" id="SSF47384">
    <property type="entry name" value="Homodimeric domain of signal transducing histidine kinase"/>
    <property type="match status" value="1"/>
</dbReference>
<evidence type="ECO:0000256" key="11">
    <source>
        <dbReference type="SAM" id="MobiDB-lite"/>
    </source>
</evidence>
<comment type="catalytic activity">
    <reaction evidence="1">
        <text>ATP + protein L-histidine = ADP + protein N-phospho-L-histidine.</text>
        <dbReference type="EC" id="2.7.13.3"/>
    </reaction>
</comment>
<dbReference type="Pfam" id="PF02518">
    <property type="entry name" value="HATPase_c"/>
    <property type="match status" value="1"/>
</dbReference>
<keyword evidence="8 12" id="KW-1133">Transmembrane helix</keyword>
<evidence type="ECO:0000256" key="4">
    <source>
        <dbReference type="ARBA" id="ARBA00022553"/>
    </source>
</evidence>
<gene>
    <name evidence="15" type="ORF">BDK92_5343</name>
</gene>
<keyword evidence="10 12" id="KW-0472">Membrane</keyword>
<dbReference type="EMBL" id="RBKT01000001">
    <property type="protein sequence ID" value="RKR90959.1"/>
    <property type="molecule type" value="Genomic_DNA"/>
</dbReference>
<dbReference type="PROSITE" id="PS50109">
    <property type="entry name" value="HIS_KIN"/>
    <property type="match status" value="1"/>
</dbReference>
<dbReference type="GO" id="GO:0000155">
    <property type="term" value="F:phosphorelay sensor kinase activity"/>
    <property type="evidence" value="ECO:0007669"/>
    <property type="project" value="InterPro"/>
</dbReference>
<dbReference type="PANTHER" id="PTHR45436">
    <property type="entry name" value="SENSOR HISTIDINE KINASE YKOH"/>
    <property type="match status" value="1"/>
</dbReference>
<dbReference type="Gene3D" id="1.10.287.130">
    <property type="match status" value="1"/>
</dbReference>
<dbReference type="InterPro" id="IPR003660">
    <property type="entry name" value="HAMP_dom"/>
</dbReference>
<evidence type="ECO:0000256" key="2">
    <source>
        <dbReference type="ARBA" id="ARBA00004236"/>
    </source>
</evidence>
<sequence>MTVYLTRRRARLRPTLRLRLTLLNGVLLVGAGAILLLLAWLLVTGGLRGAGELRSGTVVLADNTQVSALEWQDQMLAAATRELLVKGLVALLAISVVGVAGAYAVAGRALRPLHQVTSTARRLGEATLDQRIRYSGADDEVAELADTFDAMLDRIGGAFEAQKRFVANASHELRTPLAVMRTEVDVTMADPDADVAEYRRMATVVRDASERANGLVDSLLVLARSEAQSGRRLSRKAPTDLADGAAAALSAMRAEVNRLGLEVTTSLRPAPVVGDPSLLERLAGNLIENAVRYNHLHGRLWVRTSSDAAQVQLVVGNTGFEVDQADVPGLFEAFRRGGRERTGARGSGLGLSIVSAVCDAHGGVVTAVAQPGGGLEVTVTLPAAAVTPVVAASAVVVPTQPAAPTRTPSSVGAPTSAPASAPAPPTAEGAAGASTPSGGGTADVPTPPIR</sequence>
<dbReference type="InterPro" id="IPR003661">
    <property type="entry name" value="HisK_dim/P_dom"/>
</dbReference>
<dbReference type="PRINTS" id="PR00344">
    <property type="entry name" value="BCTRLSENSOR"/>
</dbReference>
<dbReference type="InterPro" id="IPR050428">
    <property type="entry name" value="TCS_sensor_his_kinase"/>
</dbReference>
<dbReference type="CDD" id="cd00082">
    <property type="entry name" value="HisKA"/>
    <property type="match status" value="1"/>
</dbReference>
<dbReference type="SMART" id="SM00387">
    <property type="entry name" value="HATPase_c"/>
    <property type="match status" value="1"/>
</dbReference>
<feature type="region of interest" description="Disordered" evidence="11">
    <location>
        <begin position="400"/>
        <end position="450"/>
    </location>
</feature>
<evidence type="ECO:0000256" key="5">
    <source>
        <dbReference type="ARBA" id="ARBA00022679"/>
    </source>
</evidence>
<evidence type="ECO:0000256" key="10">
    <source>
        <dbReference type="ARBA" id="ARBA00023136"/>
    </source>
</evidence>
<dbReference type="SUPFAM" id="SSF55874">
    <property type="entry name" value="ATPase domain of HSP90 chaperone/DNA topoisomerase II/histidine kinase"/>
    <property type="match status" value="1"/>
</dbReference>
<feature type="transmembrane region" description="Helical" evidence="12">
    <location>
        <begin position="21"/>
        <end position="43"/>
    </location>
</feature>
<dbReference type="Gene3D" id="3.30.565.10">
    <property type="entry name" value="Histidine kinase-like ATPase, C-terminal domain"/>
    <property type="match status" value="1"/>
</dbReference>
<keyword evidence="9" id="KW-0902">Two-component regulatory system</keyword>
<dbReference type="InterPro" id="IPR036890">
    <property type="entry name" value="HATPase_C_sf"/>
</dbReference>
<dbReference type="CDD" id="cd06225">
    <property type="entry name" value="HAMP"/>
    <property type="match status" value="1"/>
</dbReference>
<organism evidence="15 16">
    <name type="scientific">Micromonospora pisi</name>
    <dbReference type="NCBI Taxonomy" id="589240"/>
    <lineage>
        <taxon>Bacteria</taxon>
        <taxon>Bacillati</taxon>
        <taxon>Actinomycetota</taxon>
        <taxon>Actinomycetes</taxon>
        <taxon>Micromonosporales</taxon>
        <taxon>Micromonosporaceae</taxon>
        <taxon>Micromonospora</taxon>
    </lineage>
</organism>
<feature type="domain" description="Histidine kinase" evidence="13">
    <location>
        <begin position="168"/>
        <end position="385"/>
    </location>
</feature>
<comment type="caution">
    <text evidence="15">The sequence shown here is derived from an EMBL/GenBank/DDBJ whole genome shotgun (WGS) entry which is preliminary data.</text>
</comment>
<keyword evidence="16" id="KW-1185">Reference proteome</keyword>
<dbReference type="InterPro" id="IPR036097">
    <property type="entry name" value="HisK_dim/P_sf"/>
</dbReference>
<feature type="transmembrane region" description="Helical" evidence="12">
    <location>
        <begin position="83"/>
        <end position="106"/>
    </location>
</feature>
<protein>
    <recommendedName>
        <fullName evidence="3">histidine kinase</fullName>
        <ecNumber evidence="3">2.7.13.3</ecNumber>
    </recommendedName>
</protein>
<evidence type="ECO:0000256" key="12">
    <source>
        <dbReference type="SAM" id="Phobius"/>
    </source>
</evidence>
<evidence type="ECO:0000256" key="1">
    <source>
        <dbReference type="ARBA" id="ARBA00000085"/>
    </source>
</evidence>